<name>A0A7J7SR64_MYOMY</name>
<sequence length="123" mass="13533">MMTLTLVCWQGTLKDWDPELEPRYLPGDSRCPMHGSLSFPCLSPAGCHGPHTLTSHCLRLPGLLQRLLTSRDWETGRLPNQLPFLASTGGTICDFWVRRGSRGQSWAGRGRGVKVGCGVRLGT</sequence>
<dbReference type="AlphaFoldDB" id="A0A7J7SR64"/>
<dbReference type="EMBL" id="JABWUV010000018">
    <property type="protein sequence ID" value="KAF6290911.1"/>
    <property type="molecule type" value="Genomic_DNA"/>
</dbReference>
<evidence type="ECO:0000313" key="1">
    <source>
        <dbReference type="EMBL" id="KAF6290911.1"/>
    </source>
</evidence>
<comment type="caution">
    <text evidence="1">The sequence shown here is derived from an EMBL/GenBank/DDBJ whole genome shotgun (WGS) entry which is preliminary data.</text>
</comment>
<gene>
    <name evidence="1" type="ORF">mMyoMyo1_009305</name>
</gene>
<organism evidence="1 2">
    <name type="scientific">Myotis myotis</name>
    <name type="common">Greater mouse-eared bat</name>
    <name type="synonym">Vespertilio myotis</name>
    <dbReference type="NCBI Taxonomy" id="51298"/>
    <lineage>
        <taxon>Eukaryota</taxon>
        <taxon>Metazoa</taxon>
        <taxon>Chordata</taxon>
        <taxon>Craniata</taxon>
        <taxon>Vertebrata</taxon>
        <taxon>Euteleostomi</taxon>
        <taxon>Mammalia</taxon>
        <taxon>Eutheria</taxon>
        <taxon>Laurasiatheria</taxon>
        <taxon>Chiroptera</taxon>
        <taxon>Yangochiroptera</taxon>
        <taxon>Vespertilionidae</taxon>
        <taxon>Myotis</taxon>
    </lineage>
</organism>
<reference evidence="1 2" key="1">
    <citation type="journal article" date="2020" name="Nature">
        <title>Six reference-quality genomes reveal evolution of bat adaptations.</title>
        <authorList>
            <person name="Jebb D."/>
            <person name="Huang Z."/>
            <person name="Pippel M."/>
            <person name="Hughes G.M."/>
            <person name="Lavrichenko K."/>
            <person name="Devanna P."/>
            <person name="Winkler S."/>
            <person name="Jermiin L.S."/>
            <person name="Skirmuntt E.C."/>
            <person name="Katzourakis A."/>
            <person name="Burkitt-Gray L."/>
            <person name="Ray D.A."/>
            <person name="Sullivan K.A.M."/>
            <person name="Roscito J.G."/>
            <person name="Kirilenko B.M."/>
            <person name="Davalos L.M."/>
            <person name="Corthals A.P."/>
            <person name="Power M.L."/>
            <person name="Jones G."/>
            <person name="Ransome R.D."/>
            <person name="Dechmann D.K.N."/>
            <person name="Locatelli A.G."/>
            <person name="Puechmaille S.J."/>
            <person name="Fedrigo O."/>
            <person name="Jarvis E.D."/>
            <person name="Hiller M."/>
            <person name="Vernes S.C."/>
            <person name="Myers E.W."/>
            <person name="Teeling E.C."/>
        </authorList>
    </citation>
    <scope>NUCLEOTIDE SEQUENCE [LARGE SCALE GENOMIC DNA]</scope>
    <source>
        <strain evidence="1">MMyoMyo1</strain>
        <tissue evidence="1">Flight muscle</tissue>
    </source>
</reference>
<protein>
    <submittedName>
        <fullName evidence="1">Uncharacterized protein</fullName>
    </submittedName>
</protein>
<accession>A0A7J7SR64</accession>
<dbReference type="Proteomes" id="UP000527355">
    <property type="component" value="Unassembled WGS sequence"/>
</dbReference>
<proteinExistence type="predicted"/>
<evidence type="ECO:0000313" key="2">
    <source>
        <dbReference type="Proteomes" id="UP000527355"/>
    </source>
</evidence>
<keyword evidence="2" id="KW-1185">Reference proteome</keyword>